<evidence type="ECO:0000313" key="2">
    <source>
        <dbReference type="EMBL" id="POM76889.1"/>
    </source>
</evidence>
<feature type="region of interest" description="Disordered" evidence="1">
    <location>
        <begin position="54"/>
        <end position="166"/>
    </location>
</feature>
<accession>A0A2P4YGN6</accession>
<proteinExistence type="predicted"/>
<dbReference type="Proteomes" id="UP000237271">
    <property type="component" value="Unassembled WGS sequence"/>
</dbReference>
<organism evidence="2 3">
    <name type="scientific">Phytophthora palmivora</name>
    <dbReference type="NCBI Taxonomy" id="4796"/>
    <lineage>
        <taxon>Eukaryota</taxon>
        <taxon>Sar</taxon>
        <taxon>Stramenopiles</taxon>
        <taxon>Oomycota</taxon>
        <taxon>Peronosporomycetes</taxon>
        <taxon>Peronosporales</taxon>
        <taxon>Peronosporaceae</taxon>
        <taxon>Phytophthora</taxon>
    </lineage>
</organism>
<feature type="compositionally biased region" description="Basic and acidic residues" evidence="1">
    <location>
        <begin position="54"/>
        <end position="88"/>
    </location>
</feature>
<feature type="non-terminal residue" evidence="2">
    <location>
        <position position="166"/>
    </location>
</feature>
<dbReference type="AlphaFoldDB" id="A0A2P4YGN6"/>
<feature type="compositionally biased region" description="Basic and acidic residues" evidence="1">
    <location>
        <begin position="106"/>
        <end position="117"/>
    </location>
</feature>
<evidence type="ECO:0000256" key="1">
    <source>
        <dbReference type="SAM" id="MobiDB-lite"/>
    </source>
</evidence>
<feature type="region of interest" description="Disordered" evidence="1">
    <location>
        <begin position="1"/>
        <end position="20"/>
    </location>
</feature>
<keyword evidence="3" id="KW-1185">Reference proteome</keyword>
<name>A0A2P4YGN6_9STRA</name>
<feature type="compositionally biased region" description="Low complexity" evidence="1">
    <location>
        <begin position="124"/>
        <end position="134"/>
    </location>
</feature>
<evidence type="ECO:0000313" key="3">
    <source>
        <dbReference type="Proteomes" id="UP000237271"/>
    </source>
</evidence>
<comment type="caution">
    <text evidence="2">The sequence shown here is derived from an EMBL/GenBank/DDBJ whole genome shotgun (WGS) entry which is preliminary data.</text>
</comment>
<reference evidence="2 3" key="1">
    <citation type="journal article" date="2017" name="Genome Biol. Evol.">
        <title>Phytophthora megakarya and P. palmivora, closely related causal agents of cacao black pod rot, underwent increases in genome sizes and gene numbers by different mechanisms.</title>
        <authorList>
            <person name="Ali S.S."/>
            <person name="Shao J."/>
            <person name="Lary D.J."/>
            <person name="Kronmiller B."/>
            <person name="Shen D."/>
            <person name="Strem M.D."/>
            <person name="Amoako-Attah I."/>
            <person name="Akrofi A.Y."/>
            <person name="Begoude B.A."/>
            <person name="Ten Hoopen G.M."/>
            <person name="Coulibaly K."/>
            <person name="Kebe B.I."/>
            <person name="Melnick R.L."/>
            <person name="Guiltinan M.J."/>
            <person name="Tyler B.M."/>
            <person name="Meinhardt L.W."/>
            <person name="Bailey B.A."/>
        </authorList>
    </citation>
    <scope>NUCLEOTIDE SEQUENCE [LARGE SCALE GENOMIC DNA]</scope>
    <source>
        <strain evidence="3">sbr112.9</strain>
    </source>
</reference>
<protein>
    <submittedName>
        <fullName evidence="2">Uncharacterized protein</fullName>
    </submittedName>
</protein>
<dbReference type="EMBL" id="NCKW01003376">
    <property type="protein sequence ID" value="POM76889.1"/>
    <property type="molecule type" value="Genomic_DNA"/>
</dbReference>
<gene>
    <name evidence="2" type="ORF">PHPALM_5825</name>
</gene>
<sequence>METTVEAANESVEIATETANESVEIATETANESMEITIEDEWLQNVPDDIKKDILTPAERSENPISLELKDEKLEPKQGGDDQLKETQDQSMQQPQHDGASGDFQENEKTELCEDVKPLSVDTQPQQNNNQQMQFPFAPSNFLAPSPTPIRPLDGDPRAMKQQPLE</sequence>